<protein>
    <submittedName>
        <fullName evidence="6">FAD-dependent oxidoreductase</fullName>
    </submittedName>
</protein>
<dbReference type="InterPro" id="IPR002938">
    <property type="entry name" value="FAD-bd"/>
</dbReference>
<dbReference type="EMBL" id="JBHSBN010000033">
    <property type="protein sequence ID" value="MFC4110090.1"/>
    <property type="molecule type" value="Genomic_DNA"/>
</dbReference>
<dbReference type="SUPFAM" id="SSF51905">
    <property type="entry name" value="FAD/NAD(P)-binding domain"/>
    <property type="match status" value="1"/>
</dbReference>
<sequence>MAGEPDTRPAAPERVIVVGAGVGGLCLAQGLRRAGVGVAVYEPGVAAGFGINRRTLREILLADLTDVVHPGHVLTRYEQRPGGLVRAHFAGGAVVDGELLVGADGTNSAVRRQLLPDAGVDHLRSVLYGRTPLTDATPGWLPDVLLDTFNKVTAPDGGFLMVGTCRTREPVGPAVARLAPRVRLTPVPDYLSWTLQAPHAPVDAGPDELHRHAEELVRDWHPGVRRLVAEAEVPATTRIELGSARPVPPWDTPNVTLLGDAAHTMSPALGEGANTALRDAAALVAALAGSTDPARFARAKVGYETELLRYGAEMVAASLTGFGPPR</sequence>
<evidence type="ECO:0000256" key="3">
    <source>
        <dbReference type="ARBA" id="ARBA00023002"/>
    </source>
</evidence>
<dbReference type="InterPro" id="IPR036188">
    <property type="entry name" value="FAD/NAD-bd_sf"/>
</dbReference>
<keyword evidence="7" id="KW-1185">Reference proteome</keyword>
<reference evidence="7" key="1">
    <citation type="journal article" date="2019" name="Int. J. Syst. Evol. Microbiol.">
        <title>The Global Catalogue of Microorganisms (GCM) 10K type strain sequencing project: providing services to taxonomists for standard genome sequencing and annotation.</title>
        <authorList>
            <consortium name="The Broad Institute Genomics Platform"/>
            <consortium name="The Broad Institute Genome Sequencing Center for Infectious Disease"/>
            <person name="Wu L."/>
            <person name="Ma J."/>
        </authorList>
    </citation>
    <scope>NUCLEOTIDE SEQUENCE [LARGE SCALE GENOMIC DNA]</scope>
    <source>
        <strain evidence="7">2902at01</strain>
    </source>
</reference>
<name>A0ABV8KW52_9ACTN</name>
<evidence type="ECO:0000313" key="7">
    <source>
        <dbReference type="Proteomes" id="UP001595868"/>
    </source>
</evidence>
<proteinExistence type="predicted"/>
<evidence type="ECO:0000259" key="5">
    <source>
        <dbReference type="Pfam" id="PF01494"/>
    </source>
</evidence>
<dbReference type="PRINTS" id="PR00420">
    <property type="entry name" value="RNGMNOXGNASE"/>
</dbReference>
<evidence type="ECO:0000256" key="2">
    <source>
        <dbReference type="ARBA" id="ARBA00022827"/>
    </source>
</evidence>
<dbReference type="Pfam" id="PF01494">
    <property type="entry name" value="FAD_binding_3"/>
    <property type="match status" value="1"/>
</dbReference>
<feature type="domain" description="FAD-binding" evidence="5">
    <location>
        <begin position="94"/>
        <end position="290"/>
    </location>
</feature>
<accession>A0ABV8KW52</accession>
<dbReference type="PANTHER" id="PTHR47178:SF5">
    <property type="entry name" value="FAD-BINDING DOMAIN-CONTAINING PROTEIN"/>
    <property type="match status" value="1"/>
</dbReference>
<dbReference type="RefSeq" id="WP_377552226.1">
    <property type="nucleotide sequence ID" value="NZ_JBHSBN010000033.1"/>
</dbReference>
<keyword evidence="3" id="KW-0560">Oxidoreductase</keyword>
<dbReference type="Gene3D" id="3.50.50.60">
    <property type="entry name" value="FAD/NAD(P)-binding domain"/>
    <property type="match status" value="2"/>
</dbReference>
<dbReference type="Proteomes" id="UP001595868">
    <property type="component" value="Unassembled WGS sequence"/>
</dbReference>
<keyword evidence="1" id="KW-0285">Flavoprotein</keyword>
<keyword evidence="4" id="KW-0503">Monooxygenase</keyword>
<evidence type="ECO:0000313" key="6">
    <source>
        <dbReference type="EMBL" id="MFC4110090.1"/>
    </source>
</evidence>
<gene>
    <name evidence="6" type="ORF">ACFOX0_29740</name>
</gene>
<organism evidence="6 7">
    <name type="scientific">Micromonospora zhanjiangensis</name>
    <dbReference type="NCBI Taxonomy" id="1522057"/>
    <lineage>
        <taxon>Bacteria</taxon>
        <taxon>Bacillati</taxon>
        <taxon>Actinomycetota</taxon>
        <taxon>Actinomycetes</taxon>
        <taxon>Micromonosporales</taxon>
        <taxon>Micromonosporaceae</taxon>
        <taxon>Micromonospora</taxon>
    </lineage>
</organism>
<evidence type="ECO:0000256" key="4">
    <source>
        <dbReference type="ARBA" id="ARBA00023033"/>
    </source>
</evidence>
<comment type="caution">
    <text evidence="6">The sequence shown here is derived from an EMBL/GenBank/DDBJ whole genome shotgun (WGS) entry which is preliminary data.</text>
</comment>
<keyword evidence="2" id="KW-0274">FAD</keyword>
<dbReference type="PANTHER" id="PTHR47178">
    <property type="entry name" value="MONOOXYGENASE, FAD-BINDING"/>
    <property type="match status" value="1"/>
</dbReference>
<evidence type="ECO:0000256" key="1">
    <source>
        <dbReference type="ARBA" id="ARBA00022630"/>
    </source>
</evidence>